<accession>A0AAD4ZF91</accession>
<name>A0AAD4ZF91_PRUDU</name>
<dbReference type="Proteomes" id="UP001054821">
    <property type="component" value="Chromosome 2"/>
</dbReference>
<reference evidence="2 3" key="1">
    <citation type="journal article" date="2022" name="G3 (Bethesda)">
        <title>Whole-genome sequence and methylome profiling of the almond [Prunus dulcis (Mill.) D.A. Webb] cultivar 'Nonpareil'.</title>
        <authorList>
            <person name="D'Amico-Willman K.M."/>
            <person name="Ouma W.Z."/>
            <person name="Meulia T."/>
            <person name="Sideli G.M."/>
            <person name="Gradziel T.M."/>
            <person name="Fresnedo-Ramirez J."/>
        </authorList>
    </citation>
    <scope>NUCLEOTIDE SEQUENCE [LARGE SCALE GENOMIC DNA]</scope>
    <source>
        <strain evidence="2">Clone GOH B32 T37-40</strain>
    </source>
</reference>
<dbReference type="AlphaFoldDB" id="A0AAD4ZF91"/>
<evidence type="ECO:0000313" key="2">
    <source>
        <dbReference type="EMBL" id="KAI5344587.1"/>
    </source>
</evidence>
<dbReference type="EMBL" id="JAJFAZ020000002">
    <property type="protein sequence ID" value="KAI5344587.1"/>
    <property type="molecule type" value="Genomic_DNA"/>
</dbReference>
<protein>
    <submittedName>
        <fullName evidence="2">Uncharacterized protein</fullName>
    </submittedName>
</protein>
<keyword evidence="3" id="KW-1185">Reference proteome</keyword>
<organism evidence="2 3">
    <name type="scientific">Prunus dulcis</name>
    <name type="common">Almond</name>
    <name type="synonym">Amygdalus dulcis</name>
    <dbReference type="NCBI Taxonomy" id="3755"/>
    <lineage>
        <taxon>Eukaryota</taxon>
        <taxon>Viridiplantae</taxon>
        <taxon>Streptophyta</taxon>
        <taxon>Embryophyta</taxon>
        <taxon>Tracheophyta</taxon>
        <taxon>Spermatophyta</taxon>
        <taxon>Magnoliopsida</taxon>
        <taxon>eudicotyledons</taxon>
        <taxon>Gunneridae</taxon>
        <taxon>Pentapetalae</taxon>
        <taxon>rosids</taxon>
        <taxon>fabids</taxon>
        <taxon>Rosales</taxon>
        <taxon>Rosaceae</taxon>
        <taxon>Amygdaloideae</taxon>
        <taxon>Amygdaleae</taxon>
        <taxon>Prunus</taxon>
    </lineage>
</organism>
<proteinExistence type="predicted"/>
<sequence>MLNTNHAQQHNPQVHATTSTSGLFTPSTSLDHWIIDSGATDHITSYPHSLTSNTNNSTMLLVVLPSREKAPISAIGTISLNSSLYLRDVLCDLVTRTTIRLGKQ</sequence>
<feature type="region of interest" description="Disordered" evidence="1">
    <location>
        <begin position="1"/>
        <end position="22"/>
    </location>
</feature>
<comment type="caution">
    <text evidence="2">The sequence shown here is derived from an EMBL/GenBank/DDBJ whole genome shotgun (WGS) entry which is preliminary data.</text>
</comment>
<evidence type="ECO:0000313" key="3">
    <source>
        <dbReference type="Proteomes" id="UP001054821"/>
    </source>
</evidence>
<evidence type="ECO:0000256" key="1">
    <source>
        <dbReference type="SAM" id="MobiDB-lite"/>
    </source>
</evidence>
<gene>
    <name evidence="2" type="ORF">L3X38_012464</name>
</gene>